<dbReference type="Pfam" id="PF00829">
    <property type="entry name" value="Ribosomal_L21p"/>
    <property type="match status" value="1"/>
</dbReference>
<keyword evidence="3" id="KW-1185">Reference proteome</keyword>
<protein>
    <recommendedName>
        <fullName evidence="2">Large ribosomal subunit protein bL21m</fullName>
    </recommendedName>
</protein>
<dbReference type="OMA" id="MFHIPRK"/>
<dbReference type="InterPro" id="IPR028909">
    <property type="entry name" value="bL21-like"/>
</dbReference>
<sequence length="192" mass="22626">MIFYVRFFSFFFVEDKTTTNKMFSLLLRKSNQQSLFISKIVNQTITKRTLMEQQHEIVFHKVNSIIESKNFGQTFAVIHLYGKQYLVHLNDIFAVKTAIPADIGERIKLEKCLLVGNENFTLIGRPVLNRDLVQVEATIIEKTMTQTNMDMFHIPRKHGFKRYRFNREPLTMLRINDITVCHPLNTNQKQIN</sequence>
<dbReference type="GO" id="GO:0005762">
    <property type="term" value="C:mitochondrial large ribosomal subunit"/>
    <property type="evidence" value="ECO:0007669"/>
    <property type="project" value="TreeGrafter"/>
</dbReference>
<dbReference type="RefSeq" id="XP_027196544.1">
    <property type="nucleotide sequence ID" value="XM_027340743.1"/>
</dbReference>
<proteinExistence type="inferred from homology"/>
<evidence type="ECO:0000256" key="1">
    <source>
        <dbReference type="ARBA" id="ARBA00008563"/>
    </source>
</evidence>
<dbReference type="InParanoid" id="A0A6P6XXB1"/>
<evidence type="ECO:0000313" key="4">
    <source>
        <dbReference type="RefSeq" id="XP_027196544.1"/>
    </source>
</evidence>
<dbReference type="OrthoDB" id="5994at2759"/>
<comment type="similarity">
    <text evidence="1">Belongs to the bacterial ribosomal protein bL21 family.</text>
</comment>
<dbReference type="GO" id="GO:0003735">
    <property type="term" value="F:structural constituent of ribosome"/>
    <property type="evidence" value="ECO:0007669"/>
    <property type="project" value="TreeGrafter"/>
</dbReference>
<organism evidence="3 4">
    <name type="scientific">Dermatophagoides pteronyssinus</name>
    <name type="common">European house dust mite</name>
    <dbReference type="NCBI Taxonomy" id="6956"/>
    <lineage>
        <taxon>Eukaryota</taxon>
        <taxon>Metazoa</taxon>
        <taxon>Ecdysozoa</taxon>
        <taxon>Arthropoda</taxon>
        <taxon>Chelicerata</taxon>
        <taxon>Arachnida</taxon>
        <taxon>Acari</taxon>
        <taxon>Acariformes</taxon>
        <taxon>Sarcoptiformes</taxon>
        <taxon>Astigmata</taxon>
        <taxon>Psoroptidia</taxon>
        <taxon>Analgoidea</taxon>
        <taxon>Pyroglyphidae</taxon>
        <taxon>Dermatophagoidinae</taxon>
        <taxon>Dermatophagoides</taxon>
    </lineage>
</organism>
<dbReference type="FunCoup" id="A0A6P6XXB1">
    <property type="interactions" value="411"/>
</dbReference>
<evidence type="ECO:0000256" key="2">
    <source>
        <dbReference type="ARBA" id="ARBA00044129"/>
    </source>
</evidence>
<dbReference type="KEGG" id="dpte:113791027"/>
<dbReference type="PANTHER" id="PTHR21349">
    <property type="entry name" value="50S RIBOSOMAL PROTEIN L21"/>
    <property type="match status" value="1"/>
</dbReference>
<evidence type="ECO:0000313" key="3">
    <source>
        <dbReference type="Proteomes" id="UP000515146"/>
    </source>
</evidence>
<dbReference type="InterPro" id="IPR036164">
    <property type="entry name" value="bL21-like_sf"/>
</dbReference>
<dbReference type="AlphaFoldDB" id="A0A6P6XXB1"/>
<name>A0A6P6XXB1_DERPT</name>
<dbReference type="PANTHER" id="PTHR21349:SF0">
    <property type="entry name" value="LARGE RIBOSOMAL SUBUNIT PROTEIN BL21M"/>
    <property type="match status" value="1"/>
</dbReference>
<dbReference type="SUPFAM" id="SSF141091">
    <property type="entry name" value="L21p-like"/>
    <property type="match status" value="1"/>
</dbReference>
<gene>
    <name evidence="4" type="primary">LOC113791027</name>
</gene>
<dbReference type="Proteomes" id="UP000515146">
    <property type="component" value="Unplaced"/>
</dbReference>
<reference evidence="4" key="1">
    <citation type="submission" date="2025-08" db="UniProtKB">
        <authorList>
            <consortium name="RefSeq"/>
        </authorList>
    </citation>
    <scope>IDENTIFICATION</scope>
    <source>
        <strain evidence="4">Airmid</strain>
    </source>
</reference>
<accession>A0A6P6XXB1</accession>
<dbReference type="CTD" id="219927"/>